<evidence type="ECO:0000256" key="1">
    <source>
        <dbReference type="SAM" id="Phobius"/>
    </source>
</evidence>
<comment type="caution">
    <text evidence="2">The sequence shown here is derived from an EMBL/GenBank/DDBJ whole genome shotgun (WGS) entry which is preliminary data.</text>
</comment>
<organism evidence="2 3">
    <name type="scientific">Halogeometricum borinquense</name>
    <dbReference type="NCBI Taxonomy" id="60847"/>
    <lineage>
        <taxon>Archaea</taxon>
        <taxon>Methanobacteriati</taxon>
        <taxon>Methanobacteriota</taxon>
        <taxon>Stenosarchaea group</taxon>
        <taxon>Halobacteria</taxon>
        <taxon>Halobacteriales</taxon>
        <taxon>Haloferacaceae</taxon>
        <taxon>Halogeometricum</taxon>
    </lineage>
</organism>
<dbReference type="InterPro" id="IPR024079">
    <property type="entry name" value="MetalloPept_cat_dom_sf"/>
</dbReference>
<feature type="transmembrane region" description="Helical" evidence="1">
    <location>
        <begin position="12"/>
        <end position="36"/>
    </location>
</feature>
<dbReference type="Gene3D" id="3.40.390.10">
    <property type="entry name" value="Collagenase (Catalytic Domain)"/>
    <property type="match status" value="2"/>
</dbReference>
<evidence type="ECO:0000313" key="2">
    <source>
        <dbReference type="EMBL" id="RYJ15001.1"/>
    </source>
</evidence>
<proteinExistence type="predicted"/>
<reference evidence="2 3" key="1">
    <citation type="submission" date="2018-12" db="EMBL/GenBank/DDBJ databases">
        <title>Genome analysis provides insights into bioremediation potentialities of Halogeometricum borinquense strain N11.</title>
        <authorList>
            <person name="Najjari A."/>
            <person name="Youssef N."/>
            <person name="Fhoula I."/>
            <person name="Ben Dhia O."/>
            <person name="Mahjoubi M."/>
            <person name="Ouzari H.I."/>
            <person name="Cherif A."/>
        </authorList>
    </citation>
    <scope>NUCLEOTIDE SEQUENCE [LARGE SCALE GENOMIC DNA]</scope>
    <source>
        <strain evidence="2 3">N11</strain>
    </source>
</reference>
<dbReference type="EMBL" id="RZHH01000002">
    <property type="protein sequence ID" value="RYJ15001.1"/>
    <property type="molecule type" value="Genomic_DNA"/>
</dbReference>
<name>A0A482TP35_9EURY</name>
<dbReference type="SUPFAM" id="SSF55486">
    <property type="entry name" value="Metalloproteases ('zincins'), catalytic domain"/>
    <property type="match status" value="1"/>
</dbReference>
<keyword evidence="1" id="KW-0812">Transmembrane</keyword>
<sequence length="361" mass="40132">MSQFRNNPLSGLWEIIKFGFGAYILFTVLFAGVGVLTGPDTGGSGSTVSGPTNTTVSETADQTVQNPWNKETVVVGIRNQAAPSRNLTGAVAESLNYWEDHPEYGVYSVDFVLRPDAENPDIIVWYNNTINCPQGASGCAHRLNRTTSARPPENVQILYNESNNYRTVKNTIIHEFGHILGITHCEKPHWVMSYWSGSHGCKNPTFDAPSVENQSLAWRSTNLSVYVDYSNVSKNSLTETKSQVNHAVTYFEEGKAKEVPSDVSFTRVQDPWKADIVITFAQDRCEGEYTVCGDGGTARDFDNDGEFEYLTQATITIESETDVDARGWYVGWGLAHNLAPGNIPPVFEDPSYEEQRSSWWD</sequence>
<accession>A0A482TP35</accession>
<dbReference type="RefSeq" id="WP_129785347.1">
    <property type="nucleotide sequence ID" value="NZ_RZHH01000002.1"/>
</dbReference>
<protein>
    <recommendedName>
        <fullName evidence="4">Matrixin family metalloprotease</fullName>
    </recommendedName>
</protein>
<dbReference type="Proteomes" id="UP000294028">
    <property type="component" value="Unassembled WGS sequence"/>
</dbReference>
<evidence type="ECO:0000313" key="3">
    <source>
        <dbReference type="Proteomes" id="UP000294028"/>
    </source>
</evidence>
<dbReference type="AlphaFoldDB" id="A0A482TP35"/>
<keyword evidence="1" id="KW-1133">Transmembrane helix</keyword>
<evidence type="ECO:0008006" key="4">
    <source>
        <dbReference type="Google" id="ProtNLM"/>
    </source>
</evidence>
<keyword evidence="1" id="KW-0472">Membrane</keyword>
<dbReference type="GO" id="GO:0008237">
    <property type="term" value="F:metallopeptidase activity"/>
    <property type="evidence" value="ECO:0007669"/>
    <property type="project" value="InterPro"/>
</dbReference>
<gene>
    <name evidence="2" type="ORF">ELS19_14275</name>
</gene>